<dbReference type="OrthoDB" id="1817159at2"/>
<feature type="transmembrane region" description="Helical" evidence="1">
    <location>
        <begin position="12"/>
        <end position="34"/>
    </location>
</feature>
<dbReference type="InterPro" id="IPR050266">
    <property type="entry name" value="AB_hydrolase_sf"/>
</dbReference>
<dbReference type="Pfam" id="PF00561">
    <property type="entry name" value="Abhydrolase_1"/>
    <property type="match status" value="1"/>
</dbReference>
<name>A0A1H9Q7Y5_9BACI</name>
<dbReference type="PANTHER" id="PTHR43798">
    <property type="entry name" value="MONOACYLGLYCEROL LIPASE"/>
    <property type="match status" value="1"/>
</dbReference>
<keyword evidence="1" id="KW-0472">Membrane</keyword>
<reference evidence="3 4" key="1">
    <citation type="submission" date="2016-10" db="EMBL/GenBank/DDBJ databases">
        <authorList>
            <person name="de Groot N.N."/>
        </authorList>
    </citation>
    <scope>NUCLEOTIDE SEQUENCE [LARGE SCALE GENOMIC DNA]</scope>
    <source>
        <strain evidence="3 4">CGMCC 1.7727</strain>
    </source>
</reference>
<dbReference type="InterPro" id="IPR029058">
    <property type="entry name" value="AB_hydrolase_fold"/>
</dbReference>
<evidence type="ECO:0000256" key="1">
    <source>
        <dbReference type="SAM" id="Phobius"/>
    </source>
</evidence>
<keyword evidence="1" id="KW-0812">Transmembrane</keyword>
<protein>
    <submittedName>
        <fullName evidence="3">Pimeloyl-ACP methyl ester carboxylesterase</fullName>
    </submittedName>
</protein>
<dbReference type="GO" id="GO:0016020">
    <property type="term" value="C:membrane"/>
    <property type="evidence" value="ECO:0007669"/>
    <property type="project" value="TreeGrafter"/>
</dbReference>
<keyword evidence="4" id="KW-1185">Reference proteome</keyword>
<dbReference type="RefSeq" id="WP_089740309.1">
    <property type="nucleotide sequence ID" value="NZ_FOGL01000006.1"/>
</dbReference>
<evidence type="ECO:0000313" key="3">
    <source>
        <dbReference type="EMBL" id="SER56550.1"/>
    </source>
</evidence>
<dbReference type="PANTHER" id="PTHR43798:SF33">
    <property type="entry name" value="HYDROLASE, PUTATIVE (AFU_ORTHOLOGUE AFUA_2G14860)-RELATED"/>
    <property type="match status" value="1"/>
</dbReference>
<accession>A0A1H9Q7Y5</accession>
<proteinExistence type="predicted"/>
<dbReference type="Gene3D" id="3.40.50.1820">
    <property type="entry name" value="alpha/beta hydrolase"/>
    <property type="match status" value="1"/>
</dbReference>
<evidence type="ECO:0000259" key="2">
    <source>
        <dbReference type="Pfam" id="PF00561"/>
    </source>
</evidence>
<organism evidence="3 4">
    <name type="scientific">Gracilibacillus ureilyticus</name>
    <dbReference type="NCBI Taxonomy" id="531814"/>
    <lineage>
        <taxon>Bacteria</taxon>
        <taxon>Bacillati</taxon>
        <taxon>Bacillota</taxon>
        <taxon>Bacilli</taxon>
        <taxon>Bacillales</taxon>
        <taxon>Bacillaceae</taxon>
        <taxon>Gracilibacillus</taxon>
    </lineage>
</organism>
<dbReference type="InterPro" id="IPR000073">
    <property type="entry name" value="AB_hydrolase_1"/>
</dbReference>
<evidence type="ECO:0000313" key="4">
    <source>
        <dbReference type="Proteomes" id="UP000199687"/>
    </source>
</evidence>
<sequence length="326" mass="37222">MVNKQKNKIFIFLRNIIFLLTVLFLVLFLSHQLITFYEKDKYTPPGRLVEVNGKNMHIYTKGDGKDTIVLLSGLGTAAPHLDFAPLINDLAKNHKVVAVEIFGYGFSDLTNEGRTVENIVKEIRMGLKKAGIEGPYTLMPHSISGVYSMYYANKYPEEVKAIIGIDPTLPLSFEYFNESVPTMPGYMQYAAPSGIARLIISINQKDYLPIAEAGTYSEENIQKTKAISSWRGYNRNIVEEMKLISYNLDQTKEMTFPDDKPVIIFTANDMESDEDARARKDFYQLHLNNNPASEVIILEGHHYLHWTRYKEISKKVFSLTKDPETE</sequence>
<dbReference type="SUPFAM" id="SSF53474">
    <property type="entry name" value="alpha/beta-Hydrolases"/>
    <property type="match status" value="1"/>
</dbReference>
<gene>
    <name evidence="3" type="ORF">SAMN04487944_10664</name>
</gene>
<dbReference type="EMBL" id="FOGL01000006">
    <property type="protein sequence ID" value="SER56550.1"/>
    <property type="molecule type" value="Genomic_DNA"/>
</dbReference>
<dbReference type="Proteomes" id="UP000199687">
    <property type="component" value="Unassembled WGS sequence"/>
</dbReference>
<keyword evidence="1" id="KW-1133">Transmembrane helix</keyword>
<dbReference type="AlphaFoldDB" id="A0A1H9Q7Y5"/>
<dbReference type="STRING" id="531814.SAMN04487944_10664"/>
<feature type="domain" description="AB hydrolase-1" evidence="2">
    <location>
        <begin position="67"/>
        <end position="267"/>
    </location>
</feature>